<evidence type="ECO:0000256" key="5">
    <source>
        <dbReference type="ARBA" id="ARBA00023136"/>
    </source>
</evidence>
<evidence type="ECO:0000259" key="9">
    <source>
        <dbReference type="PROSITE" id="PS50922"/>
    </source>
</evidence>
<dbReference type="InterPro" id="IPR006634">
    <property type="entry name" value="TLC-dom"/>
</dbReference>
<dbReference type="GO" id="GO:0016020">
    <property type="term" value="C:membrane"/>
    <property type="evidence" value="ECO:0007669"/>
    <property type="project" value="UniProtKB-SubCell"/>
</dbReference>
<keyword evidence="3 6" id="KW-0812">Transmembrane</keyword>
<dbReference type="PANTHER" id="PTHR12560">
    <property type="entry name" value="LONGEVITY ASSURANCE FACTOR 1 LAG1"/>
    <property type="match status" value="1"/>
</dbReference>
<dbReference type="SMART" id="SM00724">
    <property type="entry name" value="TLC"/>
    <property type="match status" value="1"/>
</dbReference>
<dbReference type="eggNOG" id="KOG1607">
    <property type="taxonomic scope" value="Eukaryota"/>
</dbReference>
<dbReference type="AlphaFoldDB" id="M2LIS3"/>
<dbReference type="EMBL" id="KB445559">
    <property type="protein sequence ID" value="EMC94087.1"/>
    <property type="molecule type" value="Genomic_DNA"/>
</dbReference>
<dbReference type="PANTHER" id="PTHR12560:SF0">
    <property type="entry name" value="LD18904P"/>
    <property type="match status" value="1"/>
</dbReference>
<dbReference type="OMA" id="KFFHLSY"/>
<dbReference type="OrthoDB" id="537032at2759"/>
<feature type="transmembrane region" description="Helical" evidence="8">
    <location>
        <begin position="64"/>
        <end position="87"/>
    </location>
</feature>
<evidence type="ECO:0000313" key="10">
    <source>
        <dbReference type="EMBL" id="EMC94087.1"/>
    </source>
</evidence>
<comment type="similarity">
    <text evidence="2">Belongs to the sphingosine N-acyltransferase family.</text>
</comment>
<evidence type="ECO:0000256" key="7">
    <source>
        <dbReference type="SAM" id="MobiDB-lite"/>
    </source>
</evidence>
<feature type="region of interest" description="Disordered" evidence="7">
    <location>
        <begin position="355"/>
        <end position="393"/>
    </location>
</feature>
<feature type="transmembrane region" description="Helical" evidence="8">
    <location>
        <begin position="108"/>
        <end position="125"/>
    </location>
</feature>
<reference evidence="10 11" key="1">
    <citation type="journal article" date="2012" name="PLoS Pathog.">
        <title>Diverse lifestyles and strategies of plant pathogenesis encoded in the genomes of eighteen Dothideomycetes fungi.</title>
        <authorList>
            <person name="Ohm R.A."/>
            <person name="Feau N."/>
            <person name="Henrissat B."/>
            <person name="Schoch C.L."/>
            <person name="Horwitz B.A."/>
            <person name="Barry K.W."/>
            <person name="Condon B.J."/>
            <person name="Copeland A.C."/>
            <person name="Dhillon B."/>
            <person name="Glaser F."/>
            <person name="Hesse C.N."/>
            <person name="Kosti I."/>
            <person name="LaButti K."/>
            <person name="Lindquist E.A."/>
            <person name="Lucas S."/>
            <person name="Salamov A.A."/>
            <person name="Bradshaw R.E."/>
            <person name="Ciuffetti L."/>
            <person name="Hamelin R.C."/>
            <person name="Kema G.H.J."/>
            <person name="Lawrence C."/>
            <person name="Scott J.A."/>
            <person name="Spatafora J.W."/>
            <person name="Turgeon B.G."/>
            <person name="de Wit P.J.G.M."/>
            <person name="Zhong S."/>
            <person name="Goodwin S.B."/>
            <person name="Grigoriev I.V."/>
        </authorList>
    </citation>
    <scope>NUCLEOTIDE SEQUENCE [LARGE SCALE GENOMIC DNA]</scope>
    <source>
        <strain evidence="10 11">UAMH 10762</strain>
    </source>
</reference>
<comment type="subcellular location">
    <subcellularLocation>
        <location evidence="1">Membrane</location>
        <topology evidence="1">Multi-pass membrane protein</topology>
    </subcellularLocation>
</comment>
<evidence type="ECO:0000256" key="2">
    <source>
        <dbReference type="ARBA" id="ARBA00009808"/>
    </source>
</evidence>
<dbReference type="Proteomes" id="UP000011761">
    <property type="component" value="Unassembled WGS sequence"/>
</dbReference>
<dbReference type="GO" id="GO:0046513">
    <property type="term" value="P:ceramide biosynthetic process"/>
    <property type="evidence" value="ECO:0007669"/>
    <property type="project" value="InterPro"/>
</dbReference>
<evidence type="ECO:0000313" key="11">
    <source>
        <dbReference type="Proteomes" id="UP000011761"/>
    </source>
</evidence>
<feature type="transmembrane region" description="Helical" evidence="8">
    <location>
        <begin position="12"/>
        <end position="31"/>
    </location>
</feature>
<dbReference type="KEGG" id="bcom:BAUCODRAFT_74877"/>
<feature type="compositionally biased region" description="Acidic residues" evidence="7">
    <location>
        <begin position="363"/>
        <end position="375"/>
    </location>
</feature>
<evidence type="ECO:0000256" key="6">
    <source>
        <dbReference type="PROSITE-ProRule" id="PRU00205"/>
    </source>
</evidence>
<accession>M2LIS3</accession>
<evidence type="ECO:0000256" key="3">
    <source>
        <dbReference type="ARBA" id="ARBA00022692"/>
    </source>
</evidence>
<dbReference type="STRING" id="717646.M2LIS3"/>
<feature type="compositionally biased region" description="Basic and acidic residues" evidence="7">
    <location>
        <begin position="458"/>
        <end position="468"/>
    </location>
</feature>
<gene>
    <name evidence="10" type="ORF">BAUCODRAFT_74877</name>
</gene>
<keyword evidence="4 8" id="KW-1133">Transmembrane helix</keyword>
<name>M2LIS3_BAUPA</name>
<dbReference type="RefSeq" id="XP_007678793.1">
    <property type="nucleotide sequence ID" value="XM_007680603.1"/>
</dbReference>
<keyword evidence="5 6" id="KW-0472">Membrane</keyword>
<organism evidence="10 11">
    <name type="scientific">Baudoinia panamericana (strain UAMH 10762)</name>
    <name type="common">Angels' share fungus</name>
    <name type="synonym">Baudoinia compniacensis (strain UAMH 10762)</name>
    <dbReference type="NCBI Taxonomy" id="717646"/>
    <lineage>
        <taxon>Eukaryota</taxon>
        <taxon>Fungi</taxon>
        <taxon>Dikarya</taxon>
        <taxon>Ascomycota</taxon>
        <taxon>Pezizomycotina</taxon>
        <taxon>Dothideomycetes</taxon>
        <taxon>Dothideomycetidae</taxon>
        <taxon>Mycosphaerellales</taxon>
        <taxon>Teratosphaeriaceae</taxon>
        <taxon>Baudoinia</taxon>
    </lineage>
</organism>
<dbReference type="InterPro" id="IPR016439">
    <property type="entry name" value="Lag1/Lac1-like"/>
</dbReference>
<dbReference type="GO" id="GO:0050291">
    <property type="term" value="F:sphingosine N-acyltransferase activity"/>
    <property type="evidence" value="ECO:0007669"/>
    <property type="project" value="InterPro"/>
</dbReference>
<evidence type="ECO:0000256" key="4">
    <source>
        <dbReference type="ARBA" id="ARBA00022989"/>
    </source>
</evidence>
<dbReference type="HOGENOM" id="CLU_028277_2_2_1"/>
<dbReference type="PROSITE" id="PS50922">
    <property type="entry name" value="TLC"/>
    <property type="match status" value="1"/>
</dbReference>
<keyword evidence="11" id="KW-1185">Reference proteome</keyword>
<sequence>MLRRGIVEHQLGLSVNLVLLVALMYTLFPALRQRMSAFFLLSYPITNPSTGSTVYGQGTQDLCLVATFIVLFTGLRAFALEYILSPLASRILGISRPKFRVRFAEQSYMLLYYALYWTWGLMLFIRNTPSSTRSINDLLISLWHPFPQLYVGRGMKIYYLSQLAFWIQQVMVIHIEARRKDHFQMLTHHVITIALLSFSYPYRQWRVGNAVLVCMDIVDCVFPFAKVLRYLGLQVACDAAFAAFVILWIAGRHVCYNAICWSIWAHVATAEVDGERVMPYGVYSTHSGKRLSEDGGKDVLVNLLQPLLHPHARTFSFNASIRWLFLGLLLALQCITIGWFIMICRVVVRVLRGEGADDSRSDGEDEDQAADEEEASAAANDVPAQPSDHLALPLTKPKPRFIEIESTGEDVVRPSYAKRRVASASGVKRKGKGFSSGLNLGEHKEILNRIGCLSEEQLAREREKREGGSSRPGSAAGKR</sequence>
<proteinExistence type="inferred from homology"/>
<feature type="compositionally biased region" description="Low complexity" evidence="7">
    <location>
        <begin position="469"/>
        <end position="479"/>
    </location>
</feature>
<dbReference type="Pfam" id="PF03798">
    <property type="entry name" value="TRAM_LAG1_CLN8"/>
    <property type="match status" value="1"/>
</dbReference>
<dbReference type="GeneID" id="19116924"/>
<feature type="transmembrane region" description="Helical" evidence="8">
    <location>
        <begin position="231"/>
        <end position="250"/>
    </location>
</feature>
<evidence type="ECO:0000256" key="8">
    <source>
        <dbReference type="SAM" id="Phobius"/>
    </source>
</evidence>
<protein>
    <recommendedName>
        <fullName evidence="9">TLC domain-containing protein</fullName>
    </recommendedName>
</protein>
<evidence type="ECO:0000256" key="1">
    <source>
        <dbReference type="ARBA" id="ARBA00004141"/>
    </source>
</evidence>
<feature type="region of interest" description="Disordered" evidence="7">
    <location>
        <begin position="458"/>
        <end position="479"/>
    </location>
</feature>
<feature type="domain" description="TLC" evidence="9">
    <location>
        <begin position="98"/>
        <end position="352"/>
    </location>
</feature>
<feature type="transmembrane region" description="Helical" evidence="8">
    <location>
        <begin position="323"/>
        <end position="342"/>
    </location>
</feature>